<dbReference type="InterPro" id="IPR036322">
    <property type="entry name" value="WD40_repeat_dom_sf"/>
</dbReference>
<dbReference type="InterPro" id="IPR000300">
    <property type="entry name" value="IPPc"/>
</dbReference>
<name>A0A4S4KM83_9AGAM</name>
<dbReference type="SUPFAM" id="SSF56219">
    <property type="entry name" value="DNase I-like"/>
    <property type="match status" value="1"/>
</dbReference>
<organism evidence="3 4">
    <name type="scientific">Phellinidium pouzarii</name>
    <dbReference type="NCBI Taxonomy" id="167371"/>
    <lineage>
        <taxon>Eukaryota</taxon>
        <taxon>Fungi</taxon>
        <taxon>Dikarya</taxon>
        <taxon>Basidiomycota</taxon>
        <taxon>Agaricomycotina</taxon>
        <taxon>Agaricomycetes</taxon>
        <taxon>Hymenochaetales</taxon>
        <taxon>Hymenochaetaceae</taxon>
        <taxon>Phellinidium</taxon>
    </lineage>
</organism>
<feature type="compositionally biased region" description="Low complexity" evidence="1">
    <location>
        <begin position="28"/>
        <end position="45"/>
    </location>
</feature>
<dbReference type="SUPFAM" id="SSF50978">
    <property type="entry name" value="WD40 repeat-like"/>
    <property type="match status" value="1"/>
</dbReference>
<proteinExistence type="predicted"/>
<feature type="domain" description="Inositol polyphosphate-related phosphatase" evidence="2">
    <location>
        <begin position="584"/>
        <end position="884"/>
    </location>
</feature>
<sequence>MSPLIRFEDAEQPALPLHDRPISNPFVSQSPPSETSNSSTTSLESIQRPPPSPPKRPSIRPPPRYPSLPASNADSFLSPSSDISANTCNSASTPALQLPPPLPARRSPPISAKELPGQGRPSIRGSPTREADTHHGVHSAPPTTERKPTGNGVFAPPPVRTIGLGDKLPPPRRPPSNEASESESGDEEDTAPKNGRILDLLPDASNSSRRPPITSITAFSRARVSVAAHTGVIASAGYRVVVAHHHVKILDLSVSDAPLYNIDLKESGFGGDWRGKDPRVTCVAFRPVDDDDDADRGRFVWLGTKDGTIWELDTQTGGVTAVRPAAHGATVTHLLRHGRNMLSLDEHGKVLVYAPEASGCAAMLAQGSTRVVRIAEKQGFASIFGGRLWTSGGSGSGSTDGSVQASGGVRGPTVRVYDVTPTGQPVPPLSLLPLEHIGAVTAGAVLQAYPDKVYLGHEGGIITIWDLKGEDGTPTCVEVVKVSASDVLCMAGVGSRLWAGNRKGVITAYDVEQRPWVMTNNWQAHAGLPVQKLFVDPYSIEKCGKLIVRSIGRDEQARFWDGLLGVDWIDQELMKREPSFSSFRPLKVLVVSWNVDAAKPDALNGSTENTNFLDDVLHSVDAPDIIAFGFQELIDLESRKMAAKTMLLGGKKKAPDGSISEKVSRSYRMWHDRLVLAVRLAMPPDCPYTAVHTENLVGLFTCIFVKSSERKGLNDVAITTVKRGIGGMYGNKGGIVARLVIDDTSICFINCHLAAGQGHVRARNTDVAAVLEEKEVFPLSSLSAEPIAYVGGGDGSMVLDHEIVFLNGDLNYRIDQRRDATVAAIAAGQLEMLLAHDQLLKEMRLNRGFRLRTFIEAPIAFAPTYKYDRRSTQYDSSEKRRAPA</sequence>
<feature type="compositionally biased region" description="Polar residues" evidence="1">
    <location>
        <begin position="72"/>
        <end position="89"/>
    </location>
</feature>
<reference evidence="3 4" key="1">
    <citation type="submission" date="2019-02" db="EMBL/GenBank/DDBJ databases">
        <title>Genome sequencing of the rare red list fungi Phellinidium pouzarii.</title>
        <authorList>
            <person name="Buettner E."/>
            <person name="Kellner H."/>
        </authorList>
    </citation>
    <scope>NUCLEOTIDE SEQUENCE [LARGE SCALE GENOMIC DNA]</scope>
    <source>
        <strain evidence="3 4">DSM 108285</strain>
    </source>
</reference>
<evidence type="ECO:0000313" key="4">
    <source>
        <dbReference type="Proteomes" id="UP000308199"/>
    </source>
</evidence>
<dbReference type="SMART" id="SM00128">
    <property type="entry name" value="IPPc"/>
    <property type="match status" value="1"/>
</dbReference>
<accession>A0A4S4KM83</accession>
<dbReference type="InterPro" id="IPR015943">
    <property type="entry name" value="WD40/YVTN_repeat-like_dom_sf"/>
</dbReference>
<dbReference type="Proteomes" id="UP000308199">
    <property type="component" value="Unassembled WGS sequence"/>
</dbReference>
<dbReference type="OrthoDB" id="2248459at2759"/>
<dbReference type="AlphaFoldDB" id="A0A4S4KM83"/>
<feature type="compositionally biased region" description="Pro residues" evidence="1">
    <location>
        <begin position="48"/>
        <end position="66"/>
    </location>
</feature>
<dbReference type="PANTHER" id="PTHR11200:SF240">
    <property type="entry name" value="INOSITOL POLYPHOSPHATE 5-PHOSPHATASE C9G1.10C-RELATED"/>
    <property type="match status" value="1"/>
</dbReference>
<dbReference type="PANTHER" id="PTHR11200">
    <property type="entry name" value="INOSITOL 5-PHOSPHATASE"/>
    <property type="match status" value="1"/>
</dbReference>
<keyword evidence="4" id="KW-1185">Reference proteome</keyword>
<feature type="non-terminal residue" evidence="3">
    <location>
        <position position="884"/>
    </location>
</feature>
<feature type="compositionally biased region" description="Acidic residues" evidence="1">
    <location>
        <begin position="180"/>
        <end position="189"/>
    </location>
</feature>
<dbReference type="InterPro" id="IPR046985">
    <property type="entry name" value="IP5"/>
</dbReference>
<feature type="region of interest" description="Disordered" evidence="1">
    <location>
        <begin position="1"/>
        <end position="212"/>
    </location>
</feature>
<evidence type="ECO:0000256" key="1">
    <source>
        <dbReference type="SAM" id="MobiDB-lite"/>
    </source>
</evidence>
<dbReference type="Gene3D" id="3.60.10.10">
    <property type="entry name" value="Endonuclease/exonuclease/phosphatase"/>
    <property type="match status" value="1"/>
</dbReference>
<dbReference type="Gene3D" id="2.130.10.10">
    <property type="entry name" value="YVTN repeat-like/Quinoprotein amine dehydrogenase"/>
    <property type="match status" value="2"/>
</dbReference>
<dbReference type="InterPro" id="IPR036691">
    <property type="entry name" value="Endo/exonu/phosph_ase_sf"/>
</dbReference>
<gene>
    <name evidence="3" type="ORF">EW145_g7230</name>
</gene>
<dbReference type="Pfam" id="PF22669">
    <property type="entry name" value="Exo_endo_phos2"/>
    <property type="match status" value="1"/>
</dbReference>
<evidence type="ECO:0000313" key="3">
    <source>
        <dbReference type="EMBL" id="THG99615.1"/>
    </source>
</evidence>
<dbReference type="GO" id="GO:0004439">
    <property type="term" value="F:phosphatidylinositol-4,5-bisphosphate 5-phosphatase activity"/>
    <property type="evidence" value="ECO:0007669"/>
    <property type="project" value="TreeGrafter"/>
</dbReference>
<dbReference type="GO" id="GO:0046856">
    <property type="term" value="P:phosphatidylinositol dephosphorylation"/>
    <property type="evidence" value="ECO:0007669"/>
    <property type="project" value="InterPro"/>
</dbReference>
<comment type="caution">
    <text evidence="3">The sequence shown here is derived from an EMBL/GenBank/DDBJ whole genome shotgun (WGS) entry which is preliminary data.</text>
</comment>
<dbReference type="EMBL" id="SGPK01000677">
    <property type="protein sequence ID" value="THG99615.1"/>
    <property type="molecule type" value="Genomic_DNA"/>
</dbReference>
<evidence type="ECO:0000259" key="2">
    <source>
        <dbReference type="SMART" id="SM00128"/>
    </source>
</evidence>
<protein>
    <recommendedName>
        <fullName evidence="2">Inositol polyphosphate-related phosphatase domain-containing protein</fullName>
    </recommendedName>
</protein>